<protein>
    <submittedName>
        <fullName evidence="1">Uncharacterized protein</fullName>
    </submittedName>
</protein>
<keyword evidence="2" id="KW-1185">Reference proteome</keyword>
<organism evidence="1 2">
    <name type="scientific">Ladona fulva</name>
    <name type="common">Scarce chaser dragonfly</name>
    <name type="synonym">Libellula fulva</name>
    <dbReference type="NCBI Taxonomy" id="123851"/>
    <lineage>
        <taxon>Eukaryota</taxon>
        <taxon>Metazoa</taxon>
        <taxon>Ecdysozoa</taxon>
        <taxon>Arthropoda</taxon>
        <taxon>Hexapoda</taxon>
        <taxon>Insecta</taxon>
        <taxon>Pterygota</taxon>
        <taxon>Palaeoptera</taxon>
        <taxon>Odonata</taxon>
        <taxon>Epiprocta</taxon>
        <taxon>Anisoptera</taxon>
        <taxon>Libelluloidea</taxon>
        <taxon>Libellulidae</taxon>
        <taxon>Ladona</taxon>
    </lineage>
</organism>
<proteinExistence type="predicted"/>
<gene>
    <name evidence="1" type="ORF">J437_LFUL006943</name>
</gene>
<accession>A0A8K0KAA6</accession>
<dbReference type="EMBL" id="KZ308547">
    <property type="protein sequence ID" value="KAG8231287.1"/>
    <property type="molecule type" value="Genomic_DNA"/>
</dbReference>
<sequence length="105" mass="11576">MRNVSSESLSADSPLMEFEGGNRWLLSSISEFPDDILLWRRPNPPEVLCDPSMVLCDPSVGLCDPSMVLCDPSVRLCDPSVVLADPSGFLLALPNSYRNFRVCTD</sequence>
<comment type="caution">
    <text evidence="1">The sequence shown here is derived from an EMBL/GenBank/DDBJ whole genome shotgun (WGS) entry which is preliminary data.</text>
</comment>
<reference evidence="1" key="2">
    <citation type="submission" date="2017-10" db="EMBL/GenBank/DDBJ databases">
        <title>Ladona fulva Genome sequencing and assembly.</title>
        <authorList>
            <person name="Murali S."/>
            <person name="Richards S."/>
            <person name="Bandaranaike D."/>
            <person name="Bellair M."/>
            <person name="Blankenburg K."/>
            <person name="Chao H."/>
            <person name="Dinh H."/>
            <person name="Doddapaneni H."/>
            <person name="Dugan-Rocha S."/>
            <person name="Elkadiri S."/>
            <person name="Gnanaolivu R."/>
            <person name="Hernandez B."/>
            <person name="Skinner E."/>
            <person name="Javaid M."/>
            <person name="Lee S."/>
            <person name="Li M."/>
            <person name="Ming W."/>
            <person name="Munidasa M."/>
            <person name="Muniz J."/>
            <person name="Nguyen L."/>
            <person name="Hughes D."/>
            <person name="Osuji N."/>
            <person name="Pu L.-L."/>
            <person name="Puazo M."/>
            <person name="Qu C."/>
            <person name="Quiroz J."/>
            <person name="Raj R."/>
            <person name="Weissenberger G."/>
            <person name="Xin Y."/>
            <person name="Zou X."/>
            <person name="Han Y."/>
            <person name="Worley K."/>
            <person name="Muzny D."/>
            <person name="Gibbs R."/>
        </authorList>
    </citation>
    <scope>NUCLEOTIDE SEQUENCE</scope>
    <source>
        <strain evidence="1">Sampled in the wild</strain>
    </source>
</reference>
<dbReference type="Proteomes" id="UP000792457">
    <property type="component" value="Unassembled WGS sequence"/>
</dbReference>
<evidence type="ECO:0000313" key="1">
    <source>
        <dbReference type="EMBL" id="KAG8231287.1"/>
    </source>
</evidence>
<evidence type="ECO:0000313" key="2">
    <source>
        <dbReference type="Proteomes" id="UP000792457"/>
    </source>
</evidence>
<name>A0A8K0KAA6_LADFU</name>
<reference evidence="1" key="1">
    <citation type="submission" date="2013-04" db="EMBL/GenBank/DDBJ databases">
        <authorList>
            <person name="Qu J."/>
            <person name="Murali S.C."/>
            <person name="Bandaranaike D."/>
            <person name="Bellair M."/>
            <person name="Blankenburg K."/>
            <person name="Chao H."/>
            <person name="Dinh H."/>
            <person name="Doddapaneni H."/>
            <person name="Downs B."/>
            <person name="Dugan-Rocha S."/>
            <person name="Elkadiri S."/>
            <person name="Gnanaolivu R.D."/>
            <person name="Hernandez B."/>
            <person name="Javaid M."/>
            <person name="Jayaseelan J.C."/>
            <person name="Lee S."/>
            <person name="Li M."/>
            <person name="Ming W."/>
            <person name="Munidasa M."/>
            <person name="Muniz J."/>
            <person name="Nguyen L."/>
            <person name="Ongeri F."/>
            <person name="Osuji N."/>
            <person name="Pu L.-L."/>
            <person name="Puazo M."/>
            <person name="Qu C."/>
            <person name="Quiroz J."/>
            <person name="Raj R."/>
            <person name="Weissenberger G."/>
            <person name="Xin Y."/>
            <person name="Zou X."/>
            <person name="Han Y."/>
            <person name="Richards S."/>
            <person name="Worley K."/>
            <person name="Muzny D."/>
            <person name="Gibbs R."/>
        </authorList>
    </citation>
    <scope>NUCLEOTIDE SEQUENCE</scope>
    <source>
        <strain evidence="1">Sampled in the wild</strain>
    </source>
</reference>
<dbReference type="AlphaFoldDB" id="A0A8K0KAA6"/>